<organism evidence="1 2">
    <name type="scientific">Anaerobiospirillum thomasii</name>
    <dbReference type="NCBI Taxonomy" id="179995"/>
    <lineage>
        <taxon>Bacteria</taxon>
        <taxon>Pseudomonadati</taxon>
        <taxon>Pseudomonadota</taxon>
        <taxon>Gammaproteobacteria</taxon>
        <taxon>Aeromonadales</taxon>
        <taxon>Succinivibrionaceae</taxon>
        <taxon>Anaerobiospirillum</taxon>
    </lineage>
</organism>
<protein>
    <submittedName>
        <fullName evidence="1">Uncharacterized protein</fullName>
    </submittedName>
</protein>
<accession>A0A2X0VX67</accession>
<dbReference type="RefSeq" id="WP_113745157.1">
    <property type="nucleotide sequence ID" value="NZ_UAPV01000006.1"/>
</dbReference>
<keyword evidence="2" id="KW-1185">Reference proteome</keyword>
<sequence>MIELPAAAAIIFNLTSRSNRSRIKQQLGGFTDKGELIVGIDLASELQEICFYHDTLHYPVSVPVKTNVLLAYLDLSHQSMFIVSESCSMISKLNDMVERLNQKAHHGRHYTMLPSRTHISII</sequence>
<evidence type="ECO:0000313" key="1">
    <source>
        <dbReference type="EMBL" id="SPT78899.1"/>
    </source>
</evidence>
<dbReference type="AlphaFoldDB" id="A0A2X0VX67"/>
<gene>
    <name evidence="1" type="ORF">NCTC13093_02531</name>
</gene>
<reference evidence="1 2" key="1">
    <citation type="submission" date="2018-06" db="EMBL/GenBank/DDBJ databases">
        <authorList>
            <consortium name="Pathogen Informatics"/>
            <person name="Doyle S."/>
        </authorList>
    </citation>
    <scope>NUCLEOTIDE SEQUENCE [LARGE SCALE GENOMIC DNA]</scope>
    <source>
        <strain evidence="1 2">NCTC13093</strain>
    </source>
</reference>
<dbReference type="EMBL" id="UAPV01000006">
    <property type="protein sequence ID" value="SPT78899.1"/>
    <property type="molecule type" value="Genomic_DNA"/>
</dbReference>
<evidence type="ECO:0000313" key="2">
    <source>
        <dbReference type="Proteomes" id="UP000250086"/>
    </source>
</evidence>
<name>A0A2X0VX67_9GAMM</name>
<proteinExistence type="predicted"/>
<dbReference type="Proteomes" id="UP000250086">
    <property type="component" value="Unassembled WGS sequence"/>
</dbReference>